<dbReference type="AlphaFoldDB" id="A0A0H2XUK1"/>
<dbReference type="Pfam" id="PF12318">
    <property type="entry name" value="FAD-SLDH"/>
    <property type="match status" value="1"/>
</dbReference>
<gene>
    <name evidence="1" type="ordered locus">Bcen_3757</name>
</gene>
<organism evidence="1">
    <name type="scientific">Burkholderia orbicola (strain AU 1054)</name>
    <dbReference type="NCBI Taxonomy" id="331271"/>
    <lineage>
        <taxon>Bacteria</taxon>
        <taxon>Pseudomonadati</taxon>
        <taxon>Pseudomonadota</taxon>
        <taxon>Betaproteobacteria</taxon>
        <taxon>Burkholderiales</taxon>
        <taxon>Burkholderiaceae</taxon>
        <taxon>Burkholderia</taxon>
        <taxon>Burkholderia cepacia complex</taxon>
        <taxon>Burkholderia orbicola</taxon>
    </lineage>
</organism>
<protein>
    <recommendedName>
        <fullName evidence="2">Uridylyltransferase</fullName>
    </recommendedName>
</protein>
<reference evidence="1" key="1">
    <citation type="submission" date="2006-05" db="EMBL/GenBank/DDBJ databases">
        <title>Complete sequence of chromosome 2 of Burkholderia cenocepacia AU 1054.</title>
        <authorList>
            <consortium name="US DOE Joint Genome Institute"/>
            <person name="Copeland A."/>
            <person name="Lucas S."/>
            <person name="Lapidus A."/>
            <person name="Barry K."/>
            <person name="Detter J.C."/>
            <person name="Glavina del Rio T."/>
            <person name="Hammon N."/>
            <person name="Israni S."/>
            <person name="Dalin E."/>
            <person name="Tice H."/>
            <person name="Pitluck S."/>
            <person name="Chain P."/>
            <person name="Malfatti S."/>
            <person name="Shin M."/>
            <person name="Vergez L."/>
            <person name="Schmutz J."/>
            <person name="Larimer F."/>
            <person name="Land M."/>
            <person name="Hauser L."/>
            <person name="Kyrpides N."/>
            <person name="Lykidis A."/>
            <person name="LiPuma J.J."/>
            <person name="Konstantinidis K."/>
            <person name="Tiedje J.M."/>
            <person name="Richardson P."/>
        </authorList>
    </citation>
    <scope>NUCLEOTIDE SEQUENCE [LARGE SCALE GENOMIC DNA]</scope>
    <source>
        <strain evidence="1">AU 1054</strain>
    </source>
</reference>
<name>A0A0H2XUK1_BURO1</name>
<dbReference type="HOGENOM" id="CLU_098949_1_1_4"/>
<dbReference type="EMBL" id="CP000379">
    <property type="protein sequence ID" value="ABF78649.1"/>
    <property type="molecule type" value="Genomic_DNA"/>
</dbReference>
<dbReference type="PROSITE" id="PS51318">
    <property type="entry name" value="TAT"/>
    <property type="match status" value="1"/>
</dbReference>
<dbReference type="InterPro" id="IPR006311">
    <property type="entry name" value="TAT_signal"/>
</dbReference>
<accession>A0A0H2XUK1</accession>
<evidence type="ECO:0000313" key="1">
    <source>
        <dbReference type="EMBL" id="ABF78649.1"/>
    </source>
</evidence>
<dbReference type="InterPro" id="IPR024651">
    <property type="entry name" value="FAD-SLDH_ssu"/>
</dbReference>
<proteinExistence type="predicted"/>
<sequence length="177" mass="18948" precursor="true">MNDFDVTGEPDARRRRLVKLSAGAALAVALPAGMLIARAATAPQAAPLRDFAGVAAYLTRRSALPSRYVESVYDGLVEQDREFPARLRALAVAIDSGTQPLDTFVRTLGVAAPQLRAAALAIIEAFYTGSVGHGGQARMVGYETALMFEPTRDVTVIPTYIRARPEYWTARPAAEAG</sequence>
<evidence type="ECO:0008006" key="2">
    <source>
        <dbReference type="Google" id="ProtNLM"/>
    </source>
</evidence>